<proteinExistence type="predicted"/>
<sequence length="267" mass="29124">MIVFNFLAFLPSTAAQALVLAVFAPFLSKNMEPFMRQGLVELFDSVAEVAKSEKRVLAMLERNELMISNIYEHLGRIYQDIQKQPNNGAQIQPTLVTKVEPTVVSKVEPTVAAQPENHLIGGFGSRRSTTKPETQKQANNGAQIRPIVVTKVEPTVVSKVEPTVVAKVEPTVVAQPENHLIGGFGSRRSTTKPENEKQAKPAVAAQNGTSENNLVGGFGSRRKMTPSTQQKPSDFASSDCNITRQPSMSIRGRGGKKIDSNGFHMSR</sequence>
<keyword evidence="3" id="KW-0732">Signal</keyword>
<keyword evidence="2" id="KW-0812">Transmembrane</keyword>
<comment type="caution">
    <text evidence="4">The sequence shown here is derived from an EMBL/GenBank/DDBJ whole genome shotgun (WGS) entry which is preliminary data.</text>
</comment>
<evidence type="ECO:0000256" key="2">
    <source>
        <dbReference type="SAM" id="Phobius"/>
    </source>
</evidence>
<feature type="chain" id="PRO_5042163141" evidence="3">
    <location>
        <begin position="16"/>
        <end position="267"/>
    </location>
</feature>
<evidence type="ECO:0000256" key="3">
    <source>
        <dbReference type="SAM" id="SignalP"/>
    </source>
</evidence>
<dbReference type="EMBL" id="JAKKPZ010000008">
    <property type="protein sequence ID" value="KAI1718000.1"/>
    <property type="molecule type" value="Genomic_DNA"/>
</dbReference>
<evidence type="ECO:0000313" key="5">
    <source>
        <dbReference type="Proteomes" id="UP001201812"/>
    </source>
</evidence>
<gene>
    <name evidence="4" type="ORF">DdX_06410</name>
</gene>
<name>A0AAD4NB25_9BILA</name>
<feature type="signal peptide" evidence="3">
    <location>
        <begin position="1"/>
        <end position="15"/>
    </location>
</feature>
<feature type="region of interest" description="Disordered" evidence="1">
    <location>
        <begin position="118"/>
        <end position="142"/>
    </location>
</feature>
<evidence type="ECO:0000256" key="1">
    <source>
        <dbReference type="SAM" id="MobiDB-lite"/>
    </source>
</evidence>
<dbReference type="Proteomes" id="UP001201812">
    <property type="component" value="Unassembled WGS sequence"/>
</dbReference>
<feature type="transmembrane region" description="Helical" evidence="2">
    <location>
        <begin position="6"/>
        <end position="27"/>
    </location>
</feature>
<organism evidence="4 5">
    <name type="scientific">Ditylenchus destructor</name>
    <dbReference type="NCBI Taxonomy" id="166010"/>
    <lineage>
        <taxon>Eukaryota</taxon>
        <taxon>Metazoa</taxon>
        <taxon>Ecdysozoa</taxon>
        <taxon>Nematoda</taxon>
        <taxon>Chromadorea</taxon>
        <taxon>Rhabditida</taxon>
        <taxon>Tylenchina</taxon>
        <taxon>Tylenchomorpha</taxon>
        <taxon>Sphaerularioidea</taxon>
        <taxon>Anguinidae</taxon>
        <taxon>Anguininae</taxon>
        <taxon>Ditylenchus</taxon>
    </lineage>
</organism>
<accession>A0AAD4NB25</accession>
<protein>
    <submittedName>
        <fullName evidence="4">Uncharacterized protein</fullName>
    </submittedName>
</protein>
<keyword evidence="2" id="KW-1133">Transmembrane helix</keyword>
<feature type="compositionally biased region" description="Polar residues" evidence="1">
    <location>
        <begin position="131"/>
        <end position="142"/>
    </location>
</feature>
<keyword evidence="5" id="KW-1185">Reference proteome</keyword>
<reference evidence="4" key="1">
    <citation type="submission" date="2022-01" db="EMBL/GenBank/DDBJ databases">
        <title>Genome Sequence Resource for Two Populations of Ditylenchus destructor, the Migratory Endoparasitic Phytonematode.</title>
        <authorList>
            <person name="Zhang H."/>
            <person name="Lin R."/>
            <person name="Xie B."/>
        </authorList>
    </citation>
    <scope>NUCLEOTIDE SEQUENCE</scope>
    <source>
        <strain evidence="4">BazhouSP</strain>
    </source>
</reference>
<evidence type="ECO:0000313" key="4">
    <source>
        <dbReference type="EMBL" id="KAI1718000.1"/>
    </source>
</evidence>
<dbReference type="AlphaFoldDB" id="A0AAD4NB25"/>
<keyword evidence="2" id="KW-0472">Membrane</keyword>
<feature type="compositionally biased region" description="Polar residues" evidence="1">
    <location>
        <begin position="225"/>
        <end position="248"/>
    </location>
</feature>
<feature type="region of interest" description="Disordered" evidence="1">
    <location>
        <begin position="180"/>
        <end position="267"/>
    </location>
</feature>